<dbReference type="CDD" id="cd07067">
    <property type="entry name" value="HP_PGM_like"/>
    <property type="match status" value="1"/>
</dbReference>
<dbReference type="PANTHER" id="PTHR16469">
    <property type="entry name" value="UBIQUITIN-ASSOCIATED AND SH3 DOMAIN-CONTAINING BA-RELATED"/>
    <property type="match status" value="1"/>
</dbReference>
<reference evidence="1" key="1">
    <citation type="submission" date="2021-02" db="EMBL/GenBank/DDBJ databases">
        <authorList>
            <person name="Dougan E. K."/>
            <person name="Rhodes N."/>
            <person name="Thang M."/>
            <person name="Chan C."/>
        </authorList>
    </citation>
    <scope>NUCLEOTIDE SEQUENCE</scope>
</reference>
<sequence>MGQCSATNSHVAQEVHMQGCGFERQGSDFADELVGGSPSSPVAEHLELGPRRVTMAIVRHGERKDRENPTGWLQSEMGKQYPFDPPLTPLGRTQASRVGKELAQKCDAYSLVISSPYIRCVETAVLICLELGVGLCIDQELGEIFSPHYFGDWESPGPLRRDPKEVVAFIPRSVTQVGSLEELDGQGGFLGMAPEWPERDGKLRMAARVEQLFNRAALMDGANFVLVTHGDCVAACHALALAGSCGMSRIPVVSKVPYCGYTLLERVCEVDEDDIGLIDKEAQWQVQSGNLTVGSVDDYSGSVGLDDYSGSVEEQQAMKKTAQELVERKAKKQEDACSRTNRRQSTKILMGEVYKARFRQIEDAQAAFGGSASLQSWRPTSDQSQAVV</sequence>
<dbReference type="Proteomes" id="UP000626109">
    <property type="component" value="Unassembled WGS sequence"/>
</dbReference>
<evidence type="ECO:0000313" key="1">
    <source>
        <dbReference type="EMBL" id="CAE8735896.1"/>
    </source>
</evidence>
<dbReference type="EMBL" id="CAJNNW010036599">
    <property type="protein sequence ID" value="CAE8735896.1"/>
    <property type="molecule type" value="Genomic_DNA"/>
</dbReference>
<accession>A0A813LVC3</accession>
<comment type="caution">
    <text evidence="1">The sequence shown here is derived from an EMBL/GenBank/DDBJ whole genome shotgun (WGS) entry which is preliminary data.</text>
</comment>
<dbReference type="PANTHER" id="PTHR16469:SF27">
    <property type="entry name" value="UBIQUITIN-ASSOCIATED AND SH3 DOMAIN-CONTAINING BA-RELATED"/>
    <property type="match status" value="1"/>
</dbReference>
<gene>
    <name evidence="1" type="ORF">PGLA2088_LOCUS48079</name>
</gene>
<protein>
    <submittedName>
        <fullName evidence="1">Uncharacterized protein</fullName>
    </submittedName>
</protein>
<organism evidence="1 2">
    <name type="scientific">Polarella glacialis</name>
    <name type="common">Dinoflagellate</name>
    <dbReference type="NCBI Taxonomy" id="89957"/>
    <lineage>
        <taxon>Eukaryota</taxon>
        <taxon>Sar</taxon>
        <taxon>Alveolata</taxon>
        <taxon>Dinophyceae</taxon>
        <taxon>Suessiales</taxon>
        <taxon>Suessiaceae</taxon>
        <taxon>Polarella</taxon>
    </lineage>
</organism>
<dbReference type="Gene3D" id="3.40.50.1240">
    <property type="entry name" value="Phosphoglycerate mutase-like"/>
    <property type="match status" value="1"/>
</dbReference>
<proteinExistence type="predicted"/>
<dbReference type="Pfam" id="PF00300">
    <property type="entry name" value="His_Phos_1"/>
    <property type="match status" value="1"/>
</dbReference>
<dbReference type="InterPro" id="IPR013078">
    <property type="entry name" value="His_Pase_superF_clade-1"/>
</dbReference>
<evidence type="ECO:0000313" key="2">
    <source>
        <dbReference type="Proteomes" id="UP000626109"/>
    </source>
</evidence>
<dbReference type="SMART" id="SM00855">
    <property type="entry name" value="PGAM"/>
    <property type="match status" value="1"/>
</dbReference>
<dbReference type="SUPFAM" id="SSF53254">
    <property type="entry name" value="Phosphoglycerate mutase-like"/>
    <property type="match status" value="1"/>
</dbReference>
<name>A0A813LVC3_POLGL</name>
<dbReference type="InterPro" id="IPR029033">
    <property type="entry name" value="His_PPase_superfam"/>
</dbReference>
<dbReference type="AlphaFoldDB" id="A0A813LVC3"/>
<dbReference type="InterPro" id="IPR051710">
    <property type="entry name" value="Phosphatase_SH3-domain"/>
</dbReference>